<evidence type="ECO:0000313" key="3">
    <source>
        <dbReference type="Proteomes" id="UP000265719"/>
    </source>
</evidence>
<dbReference type="SUPFAM" id="SSF50998">
    <property type="entry name" value="Quinoprotein alcohol dehydrogenase-like"/>
    <property type="match status" value="1"/>
</dbReference>
<dbReference type="KEGG" id="thao:NI17_020170"/>
<dbReference type="Proteomes" id="UP000265719">
    <property type="component" value="Chromosome"/>
</dbReference>
<dbReference type="InterPro" id="IPR015943">
    <property type="entry name" value="WD40/YVTN_repeat-like_dom_sf"/>
</dbReference>
<evidence type="ECO:0000259" key="1">
    <source>
        <dbReference type="Pfam" id="PF13360"/>
    </source>
</evidence>
<reference evidence="2" key="1">
    <citation type="submission" date="2020-10" db="EMBL/GenBank/DDBJ databases">
        <title>De novo genome project of the cellulose decomposer Thermobifida halotolerans type strain.</title>
        <authorList>
            <person name="Nagy I."/>
            <person name="Horvath B."/>
            <person name="Kukolya J."/>
            <person name="Nagy I."/>
            <person name="Orsini M."/>
        </authorList>
    </citation>
    <scope>NUCLEOTIDE SEQUENCE</scope>
    <source>
        <strain evidence="2">DSM 44931</strain>
    </source>
</reference>
<proteinExistence type="predicted"/>
<sequence>MSGGRRSRWVWPVAGVAAVAVTALGAVVWLGRDVEHTTAGPLGEELAVPASVSEVGWTWRPPEDARVYRVYRGTAGMVVALDDGVVAVHGRTGEELWRYRRTDGVVASGVTPDGSSVVVAFRVGGSSGSEGRLLVLDAATGEVRHRHEFSLSGGERGSTAEELAALPEVRMLTSSVRVVPDGTDLVGYALESNEEVWRFAAPPECGHGPATSAGDGWGTLFHSEVVVVPLVCVPGVDDIDEVEPNTDPDTASLVVALDAETGREVWRHENTGDAGDTSPDLRASVDGTALTIAERFTDDMEYALSGDRRVLDIETGEVLVESVEEVAGKRDVFQVDGAAGTLTYSLTSGQGEDAAVEYGQLSFDGDVLATAVLPEDAVGRGRGFYGPIRNNFDHRTTAAVLEDGITVLTCDRECRTADDPEAVRIQGMMLPWDGSSPEGGIPLGDHLDPWNPSRTDVQVPVPGAVVVYQTDYGLEMLLTGVGERSPHTFPDTSEAIVGLV</sequence>
<gene>
    <name evidence="2" type="ORF">NI17_020170</name>
</gene>
<feature type="domain" description="Pyrrolo-quinoline quinone repeat" evidence="1">
    <location>
        <begin position="70"/>
        <end position="161"/>
    </location>
</feature>
<dbReference type="Pfam" id="PF13360">
    <property type="entry name" value="PQQ_2"/>
    <property type="match status" value="1"/>
</dbReference>
<dbReference type="EMBL" id="CP063196">
    <property type="protein sequence ID" value="UOE19048.1"/>
    <property type="molecule type" value="Genomic_DNA"/>
</dbReference>
<protein>
    <submittedName>
        <fullName evidence="2">PQQ-binding-like beta-propeller repeat protein</fullName>
    </submittedName>
</protein>
<evidence type="ECO:0000313" key="2">
    <source>
        <dbReference type="EMBL" id="UOE19048.1"/>
    </source>
</evidence>
<dbReference type="PANTHER" id="PTHR34512">
    <property type="entry name" value="CELL SURFACE PROTEIN"/>
    <property type="match status" value="1"/>
</dbReference>
<dbReference type="InterPro" id="IPR002372">
    <property type="entry name" value="PQQ_rpt_dom"/>
</dbReference>
<accession>A0AA97LVZ3</accession>
<dbReference type="RefSeq" id="WP_119268213.1">
    <property type="nucleotide sequence ID" value="NZ_CP063196.1"/>
</dbReference>
<organism evidence="2 3">
    <name type="scientific">Thermobifida halotolerans</name>
    <dbReference type="NCBI Taxonomy" id="483545"/>
    <lineage>
        <taxon>Bacteria</taxon>
        <taxon>Bacillati</taxon>
        <taxon>Actinomycetota</taxon>
        <taxon>Actinomycetes</taxon>
        <taxon>Streptosporangiales</taxon>
        <taxon>Nocardiopsidaceae</taxon>
        <taxon>Thermobifida</taxon>
    </lineage>
</organism>
<dbReference type="InterPro" id="IPR018391">
    <property type="entry name" value="PQQ_b-propeller_rpt"/>
</dbReference>
<keyword evidence="3" id="KW-1185">Reference proteome</keyword>
<name>A0AA97LVZ3_9ACTN</name>
<dbReference type="PANTHER" id="PTHR34512:SF30">
    <property type="entry name" value="OUTER MEMBRANE PROTEIN ASSEMBLY FACTOR BAMB"/>
    <property type="match status" value="1"/>
</dbReference>
<dbReference type="InterPro" id="IPR011047">
    <property type="entry name" value="Quinoprotein_ADH-like_sf"/>
</dbReference>
<dbReference type="SMART" id="SM00564">
    <property type="entry name" value="PQQ"/>
    <property type="match status" value="3"/>
</dbReference>
<dbReference type="AlphaFoldDB" id="A0AA97LVZ3"/>
<dbReference type="Gene3D" id="2.130.10.10">
    <property type="entry name" value="YVTN repeat-like/Quinoprotein amine dehydrogenase"/>
    <property type="match status" value="1"/>
</dbReference>